<accession>A0ABT6DH87</accession>
<name>A0ABT6DH87_9BACT</name>
<gene>
    <name evidence="2" type="ORF">NWE73_07295</name>
</gene>
<keyword evidence="3" id="KW-1185">Reference proteome</keyword>
<evidence type="ECO:0000256" key="1">
    <source>
        <dbReference type="SAM" id="SignalP"/>
    </source>
</evidence>
<evidence type="ECO:0000313" key="2">
    <source>
        <dbReference type="EMBL" id="MDG0816163.1"/>
    </source>
</evidence>
<dbReference type="Proteomes" id="UP001152321">
    <property type="component" value="Unassembled WGS sequence"/>
</dbReference>
<keyword evidence="1" id="KW-0732">Signal</keyword>
<comment type="caution">
    <text evidence="2">The sequence shown here is derived from an EMBL/GenBank/DDBJ whole genome shotgun (WGS) entry which is preliminary data.</text>
</comment>
<dbReference type="RefSeq" id="WP_277577640.1">
    <property type="nucleotide sequence ID" value="NZ_JANRMI010000002.1"/>
</dbReference>
<feature type="chain" id="PRO_5046155097" evidence="1">
    <location>
        <begin position="18"/>
        <end position="588"/>
    </location>
</feature>
<reference evidence="2" key="1">
    <citation type="submission" date="2022-08" db="EMBL/GenBank/DDBJ databases">
        <title>Novel Bdellovibrio Species Isolated from Svalbard: Designation Bdellovibrio svalbardensis.</title>
        <authorList>
            <person name="Mitchell R.J."/>
            <person name="Choi S.Y."/>
        </authorList>
    </citation>
    <scope>NUCLEOTIDE SEQUENCE</scope>
    <source>
        <strain evidence="2">PAP01</strain>
    </source>
</reference>
<organism evidence="2 3">
    <name type="scientific">Bdellovibrio svalbardensis</name>
    <dbReference type="NCBI Taxonomy" id="2972972"/>
    <lineage>
        <taxon>Bacteria</taxon>
        <taxon>Pseudomonadati</taxon>
        <taxon>Bdellovibrionota</taxon>
        <taxon>Bdellovibrionia</taxon>
        <taxon>Bdellovibrionales</taxon>
        <taxon>Pseudobdellovibrionaceae</taxon>
        <taxon>Bdellovibrio</taxon>
    </lineage>
</organism>
<feature type="signal peptide" evidence="1">
    <location>
        <begin position="1"/>
        <end position="17"/>
    </location>
</feature>
<protein>
    <submittedName>
        <fullName evidence="2">Uncharacterized protein</fullName>
    </submittedName>
</protein>
<dbReference type="EMBL" id="JANRMI010000002">
    <property type="protein sequence ID" value="MDG0816163.1"/>
    <property type="molecule type" value="Genomic_DNA"/>
</dbReference>
<sequence>MKLFTVLAFLLPLTALAQQKPKSDLKPLHFQADKNNLQVLPQRFEYSLWDEDRLSVGDILIDSTQVTFSLEPAEKKNQYRIRFTWPAGLLKEGQLAIKNNTGKAILATELDKETVKISRGTPMEGRENLRSDIASFSTNVDSKIVDDMRYLPFMVFCIYRETEGTRLYLCSKELYLSSQKGQLAVKPRNLNKKEAHVEINGATVGNQGIIYLNDRSEAVNFRGQTQSGSFLEIETRRNDVDFKDVVENGNSLILTASGAEPADEKKVRKISATEWQIALPKERPIVYLKGEGDIPMRQEFNIKGPLPQESFRPYVGAKSASKTYASSLALQVTPPAEGQISPDAQDEKARLEQQGNGLRWSLTGIPSGEGRRYLNVKAGENNYVVSYDTERGAPYALYLGGRYQLPSGLFSANFGGQWWIENFLAVNSSWSRFHWGLALDHQQHLTSKDDYAKVDLTTLELLWRAKAGFNMVDETWGLSLPIQMVRAESDSATMFGLGAFWQKQPTQRTLARLMSWSEVKLQYFPSSSGSNFKVKSAYRLGADAYKKLSPKANWYLKYGAALSQYKYDPAASKEDLQLDLTAAAHWQF</sequence>
<proteinExistence type="predicted"/>
<evidence type="ECO:0000313" key="3">
    <source>
        <dbReference type="Proteomes" id="UP001152321"/>
    </source>
</evidence>